<dbReference type="InterPro" id="IPR002347">
    <property type="entry name" value="SDR_fam"/>
</dbReference>
<dbReference type="EMBL" id="BAABWU010000002">
    <property type="protein sequence ID" value="GAA6195451.1"/>
    <property type="molecule type" value="Genomic_DNA"/>
</dbReference>
<evidence type="ECO:0000256" key="1">
    <source>
        <dbReference type="ARBA" id="ARBA00006484"/>
    </source>
</evidence>
<dbReference type="PRINTS" id="PR00080">
    <property type="entry name" value="SDRFAMILY"/>
</dbReference>
<dbReference type="Pfam" id="PF00106">
    <property type="entry name" value="adh_short"/>
    <property type="match status" value="1"/>
</dbReference>
<proteinExistence type="inferred from homology"/>
<comment type="caution">
    <text evidence="3">The sequence shown here is derived from an EMBL/GenBank/DDBJ whole genome shotgun (WGS) entry which is preliminary data.</text>
</comment>
<evidence type="ECO:0000256" key="2">
    <source>
        <dbReference type="RuleBase" id="RU000363"/>
    </source>
</evidence>
<gene>
    <name evidence="3" type="ORF">NBRC116598_08950</name>
</gene>
<accession>A0ABQ0AHU9</accession>
<dbReference type="Proteomes" id="UP001441944">
    <property type="component" value="Unassembled WGS sequence"/>
</dbReference>
<evidence type="ECO:0000313" key="4">
    <source>
        <dbReference type="Proteomes" id="UP001441944"/>
    </source>
</evidence>
<protein>
    <submittedName>
        <fullName evidence="3">SDR family NAD(P)-dependent oxidoreductase</fullName>
    </submittedName>
</protein>
<dbReference type="Gene3D" id="3.40.50.720">
    <property type="entry name" value="NAD(P)-binding Rossmann-like Domain"/>
    <property type="match status" value="1"/>
</dbReference>
<comment type="similarity">
    <text evidence="1 2">Belongs to the short-chain dehydrogenases/reductases (SDR) family.</text>
</comment>
<dbReference type="SUPFAM" id="SSF51735">
    <property type="entry name" value="NAD(P)-binding Rossmann-fold domains"/>
    <property type="match status" value="1"/>
</dbReference>
<dbReference type="PRINTS" id="PR00081">
    <property type="entry name" value="GDHRDH"/>
</dbReference>
<dbReference type="PROSITE" id="PS00061">
    <property type="entry name" value="ADH_SHORT"/>
    <property type="match status" value="1"/>
</dbReference>
<keyword evidence="4" id="KW-1185">Reference proteome</keyword>
<dbReference type="InterPro" id="IPR036291">
    <property type="entry name" value="NAD(P)-bd_dom_sf"/>
</dbReference>
<reference evidence="3 4" key="1">
    <citation type="submission" date="2024-04" db="EMBL/GenBank/DDBJ databases">
        <title>Draft genome sequence of Pseudophaeobacter arcticus NBRC 116598.</title>
        <authorList>
            <person name="Miyakawa T."/>
            <person name="Kusuya Y."/>
            <person name="Miura T."/>
        </authorList>
    </citation>
    <scope>NUCLEOTIDE SEQUENCE [LARGE SCALE GENOMIC DNA]</scope>
    <source>
        <strain evidence="3 4">SU-CL00105</strain>
    </source>
</reference>
<organism evidence="3 4">
    <name type="scientific">Pseudophaeobacter arcticus</name>
    <dbReference type="NCBI Taxonomy" id="385492"/>
    <lineage>
        <taxon>Bacteria</taxon>
        <taxon>Pseudomonadati</taxon>
        <taxon>Pseudomonadota</taxon>
        <taxon>Alphaproteobacteria</taxon>
        <taxon>Rhodobacterales</taxon>
        <taxon>Paracoccaceae</taxon>
        <taxon>Pseudophaeobacter</taxon>
    </lineage>
</organism>
<dbReference type="InterPro" id="IPR020904">
    <property type="entry name" value="Sc_DH/Rdtase_CS"/>
</dbReference>
<dbReference type="RefSeq" id="WP_353397366.1">
    <property type="nucleotide sequence ID" value="NZ_BAABWU010000002.1"/>
</dbReference>
<dbReference type="CDD" id="cd05233">
    <property type="entry name" value="SDR_c"/>
    <property type="match status" value="1"/>
</dbReference>
<name>A0ABQ0AHU9_9RHOB</name>
<dbReference type="PANTHER" id="PTHR42879">
    <property type="entry name" value="3-OXOACYL-(ACYL-CARRIER-PROTEIN) REDUCTASE"/>
    <property type="match status" value="1"/>
</dbReference>
<sequence length="251" mass="25566">MSFHGKHVVITGGGSGVGAELARQFAAQGAKVTILGRRLEALQQVATETGALPLACDVTLRESLDQAIAQASVENGAVAIALANAGAAPSKAFEQMAVEDFTDALGVNLLGVFNLWQACLPGMKAAGWGRLIAVASTAGLKGYPYVSGYCAAKHGVLGLTRSLALELAKTGVTVNALCPGFIETPLLETSLDLIVAKTGMSREQAAKSLRRGNPQDRFIQPGEVAAAALWLAGDGAGSVNGTALPISGGEI</sequence>
<evidence type="ECO:0000313" key="3">
    <source>
        <dbReference type="EMBL" id="GAA6195451.1"/>
    </source>
</evidence>
<dbReference type="InterPro" id="IPR050259">
    <property type="entry name" value="SDR"/>
</dbReference>
<dbReference type="PANTHER" id="PTHR42879:SF2">
    <property type="entry name" value="3-OXOACYL-[ACYL-CARRIER-PROTEIN] REDUCTASE FABG"/>
    <property type="match status" value="1"/>
</dbReference>